<proteinExistence type="predicted"/>
<evidence type="ECO:0000313" key="2">
    <source>
        <dbReference type="EMBL" id="CAI2382187.1"/>
    </source>
</evidence>
<name>A0AAD1Y3F2_EUPCR</name>
<dbReference type="InterPro" id="IPR036249">
    <property type="entry name" value="Thioredoxin-like_sf"/>
</dbReference>
<reference evidence="2" key="1">
    <citation type="submission" date="2023-07" db="EMBL/GenBank/DDBJ databases">
        <authorList>
            <consortium name="AG Swart"/>
            <person name="Singh M."/>
            <person name="Singh A."/>
            <person name="Seah K."/>
            <person name="Emmerich C."/>
        </authorList>
    </citation>
    <scope>NUCLEOTIDE SEQUENCE</scope>
    <source>
        <strain evidence="2">DP1</strain>
    </source>
</reference>
<feature type="chain" id="PRO_5041969299" description="Thioredoxin domain-containing protein" evidence="1">
    <location>
        <begin position="18"/>
        <end position="149"/>
    </location>
</feature>
<protein>
    <recommendedName>
        <fullName evidence="4">Thioredoxin domain-containing protein</fullName>
    </recommendedName>
</protein>
<organism evidence="2 3">
    <name type="scientific">Euplotes crassus</name>
    <dbReference type="NCBI Taxonomy" id="5936"/>
    <lineage>
        <taxon>Eukaryota</taxon>
        <taxon>Sar</taxon>
        <taxon>Alveolata</taxon>
        <taxon>Ciliophora</taxon>
        <taxon>Intramacronucleata</taxon>
        <taxon>Spirotrichea</taxon>
        <taxon>Hypotrichia</taxon>
        <taxon>Euplotida</taxon>
        <taxon>Euplotidae</taxon>
        <taxon>Moneuplotes</taxon>
    </lineage>
</organism>
<evidence type="ECO:0000313" key="3">
    <source>
        <dbReference type="Proteomes" id="UP001295684"/>
    </source>
</evidence>
<dbReference type="EMBL" id="CAMPGE010024339">
    <property type="protein sequence ID" value="CAI2382187.1"/>
    <property type="molecule type" value="Genomic_DNA"/>
</dbReference>
<gene>
    <name evidence="2" type="ORF">ECRASSUSDP1_LOCUS23656</name>
</gene>
<sequence length="149" mass="16962">MKLVFLVLLVSASIVAAASDQILTPRNSDDILDHLEGNNQNIYLLFFAASSPYEEVAHRNNKEIEEGLKSIITDNPEIYYARIDHSNPNFQKLIQVTEVHHAPSVFLMVHGQGVWIYEGTSELILERLREFLPQFKEAASHKTAPYQLE</sequence>
<dbReference type="Proteomes" id="UP001295684">
    <property type="component" value="Unassembled WGS sequence"/>
</dbReference>
<evidence type="ECO:0000256" key="1">
    <source>
        <dbReference type="SAM" id="SignalP"/>
    </source>
</evidence>
<dbReference type="AlphaFoldDB" id="A0AAD1Y3F2"/>
<dbReference type="SUPFAM" id="SSF52833">
    <property type="entry name" value="Thioredoxin-like"/>
    <property type="match status" value="1"/>
</dbReference>
<keyword evidence="3" id="KW-1185">Reference proteome</keyword>
<keyword evidence="1" id="KW-0732">Signal</keyword>
<comment type="caution">
    <text evidence="2">The sequence shown here is derived from an EMBL/GenBank/DDBJ whole genome shotgun (WGS) entry which is preliminary data.</text>
</comment>
<accession>A0AAD1Y3F2</accession>
<feature type="signal peptide" evidence="1">
    <location>
        <begin position="1"/>
        <end position="17"/>
    </location>
</feature>
<evidence type="ECO:0008006" key="4">
    <source>
        <dbReference type="Google" id="ProtNLM"/>
    </source>
</evidence>